<dbReference type="Pfam" id="PF03162">
    <property type="entry name" value="Y_phosphatase2"/>
    <property type="match status" value="1"/>
</dbReference>
<dbReference type="InterPro" id="IPR029021">
    <property type="entry name" value="Prot-tyrosine_phosphatase-like"/>
</dbReference>
<dbReference type="InterPro" id="IPR004861">
    <property type="entry name" value="Siw14-like"/>
</dbReference>
<evidence type="ECO:0000256" key="4">
    <source>
        <dbReference type="ARBA" id="ARBA00022801"/>
    </source>
</evidence>
<gene>
    <name evidence="9" type="primary">SIW14</name>
    <name evidence="9" type="ORF">LTR05_000911</name>
</gene>
<dbReference type="GO" id="GO:0016791">
    <property type="term" value="F:phosphatase activity"/>
    <property type="evidence" value="ECO:0007669"/>
    <property type="project" value="TreeGrafter"/>
</dbReference>
<comment type="catalytic activity">
    <reaction evidence="7">
        <text>1,5-bis(diphospho)-1D-myo-inositol 2,3,4,6-tetrakisphosphate + H2O = 1-diphospho-1D-myo-inositol 2,3,4,5,6-pentakisphosphate + phosphate + 2 H(+)</text>
        <dbReference type="Rhea" id="RHEA:79699"/>
        <dbReference type="ChEBI" id="CHEBI:15377"/>
        <dbReference type="ChEBI" id="CHEBI:15378"/>
        <dbReference type="ChEBI" id="CHEBI:43474"/>
        <dbReference type="ChEBI" id="CHEBI:74946"/>
        <dbReference type="ChEBI" id="CHEBI:77983"/>
        <dbReference type="EC" id="3.6.1.52"/>
    </reaction>
    <physiologicalReaction direction="left-to-right" evidence="7">
        <dbReference type="Rhea" id="RHEA:79700"/>
    </physiologicalReaction>
</comment>
<reference evidence="9 10" key="1">
    <citation type="submission" date="2023-08" db="EMBL/GenBank/DDBJ databases">
        <title>Black Yeasts Isolated from many extreme environments.</title>
        <authorList>
            <person name="Coleine C."/>
            <person name="Stajich J.E."/>
            <person name="Selbmann L."/>
        </authorList>
    </citation>
    <scope>NUCLEOTIDE SEQUENCE [LARGE SCALE GENOMIC DNA]</scope>
    <source>
        <strain evidence="9 10">CCFEE 5910</strain>
    </source>
</reference>
<comment type="subcellular location">
    <subcellularLocation>
        <location evidence="1">Cytoplasm</location>
    </subcellularLocation>
</comment>
<name>A0AAN7YA13_9EURO</name>
<dbReference type="Proteomes" id="UP001309876">
    <property type="component" value="Unassembled WGS sequence"/>
</dbReference>
<evidence type="ECO:0000259" key="8">
    <source>
        <dbReference type="PROSITE" id="PS50054"/>
    </source>
</evidence>
<dbReference type="GeneID" id="90026982"/>
<evidence type="ECO:0000256" key="7">
    <source>
        <dbReference type="ARBA" id="ARBA00047927"/>
    </source>
</evidence>
<dbReference type="FunFam" id="3.90.190.10:FF:000035">
    <property type="entry name" value="Tyrosine phosphatase, putative"/>
    <property type="match status" value="1"/>
</dbReference>
<evidence type="ECO:0000256" key="1">
    <source>
        <dbReference type="ARBA" id="ARBA00004496"/>
    </source>
</evidence>
<keyword evidence="4 9" id="KW-0378">Hydrolase</keyword>
<dbReference type="Gene3D" id="3.90.190.10">
    <property type="entry name" value="Protein tyrosine phosphatase superfamily"/>
    <property type="match status" value="1"/>
</dbReference>
<sequence length="268" mass="30527">MAPVRPHGWADSDQIAKALCALETPTEYSSKTINLDQSHPPTPDGTGRPTNFQTVAPGIYRSSYPQFVHFEKLEDLELKTIITFVPAPLELDYSNFISTSGIIHHQIPILANKKADVFTSADIVHQVLELMLDPNNYPMLIHCNKGKHRTGCMTACFRKVCGWTDEAALEEYVKYSTPKDREFDKAFIKRFDPAPLKPLALERGYVGGVYKQPIGDTQISERSTMTVYTNNSVSTYENDDGDVQHEYQDRVRKRNNEIMESTWLWSHR</sequence>
<evidence type="ECO:0000256" key="5">
    <source>
        <dbReference type="ARBA" id="ARBA00044949"/>
    </source>
</evidence>
<comment type="similarity">
    <text evidence="5">Belongs to the protein-tyrosine phosphatase family. Atypical dual-specificity phosphatase Siw14-like subfamily.</text>
</comment>
<feature type="domain" description="Tyrosine-protein phosphatase" evidence="8">
    <location>
        <begin position="51"/>
        <end position="200"/>
    </location>
</feature>
<accession>A0AAN7YA13</accession>
<evidence type="ECO:0000313" key="9">
    <source>
        <dbReference type="EMBL" id="KAK5090735.1"/>
    </source>
</evidence>
<organism evidence="9 10">
    <name type="scientific">Lithohypha guttulata</name>
    <dbReference type="NCBI Taxonomy" id="1690604"/>
    <lineage>
        <taxon>Eukaryota</taxon>
        <taxon>Fungi</taxon>
        <taxon>Dikarya</taxon>
        <taxon>Ascomycota</taxon>
        <taxon>Pezizomycotina</taxon>
        <taxon>Eurotiomycetes</taxon>
        <taxon>Chaetothyriomycetidae</taxon>
        <taxon>Chaetothyriales</taxon>
        <taxon>Trichomeriaceae</taxon>
        <taxon>Lithohypha</taxon>
    </lineage>
</organism>
<protein>
    <recommendedName>
        <fullName evidence="2">diphosphoinositol-polyphosphate diphosphatase</fullName>
        <ecNumber evidence="2">3.6.1.52</ecNumber>
    </recommendedName>
</protein>
<dbReference type="PROSITE" id="PS50054">
    <property type="entry name" value="TYR_PHOSPHATASE_DUAL"/>
    <property type="match status" value="1"/>
</dbReference>
<dbReference type="RefSeq" id="XP_064752714.1">
    <property type="nucleotide sequence ID" value="XM_064901638.1"/>
</dbReference>
<dbReference type="AlphaFoldDB" id="A0AAN7YA13"/>
<dbReference type="GO" id="GO:0052840">
    <property type="term" value="F:inositol diphosphate tetrakisphosphate diphosphatase activity"/>
    <property type="evidence" value="ECO:0007669"/>
    <property type="project" value="TreeGrafter"/>
</dbReference>
<dbReference type="InterPro" id="IPR016130">
    <property type="entry name" value="Tyr_Pase_AS"/>
</dbReference>
<keyword evidence="10" id="KW-1185">Reference proteome</keyword>
<dbReference type="InterPro" id="IPR020422">
    <property type="entry name" value="TYR_PHOSPHATASE_DUAL_dom"/>
</dbReference>
<comment type="caution">
    <text evidence="9">The sequence shown here is derived from an EMBL/GenBank/DDBJ whole genome shotgun (WGS) entry which is preliminary data.</text>
</comment>
<evidence type="ECO:0000256" key="6">
    <source>
        <dbReference type="ARBA" id="ARBA00047342"/>
    </source>
</evidence>
<evidence type="ECO:0000313" key="10">
    <source>
        <dbReference type="Proteomes" id="UP001309876"/>
    </source>
</evidence>
<keyword evidence="3" id="KW-0963">Cytoplasm</keyword>
<dbReference type="PROSITE" id="PS00383">
    <property type="entry name" value="TYR_PHOSPHATASE_1"/>
    <property type="match status" value="1"/>
</dbReference>
<evidence type="ECO:0000256" key="3">
    <source>
        <dbReference type="ARBA" id="ARBA00022490"/>
    </source>
</evidence>
<dbReference type="SUPFAM" id="SSF52799">
    <property type="entry name" value="(Phosphotyrosine protein) phosphatases II"/>
    <property type="match status" value="1"/>
</dbReference>
<proteinExistence type="inferred from homology"/>
<dbReference type="PANTHER" id="PTHR31126">
    <property type="entry name" value="TYROSINE-PROTEIN PHOSPHATASE"/>
    <property type="match status" value="1"/>
</dbReference>
<dbReference type="GO" id="GO:0005737">
    <property type="term" value="C:cytoplasm"/>
    <property type="evidence" value="ECO:0007669"/>
    <property type="project" value="UniProtKB-SubCell"/>
</dbReference>
<dbReference type="PANTHER" id="PTHR31126:SF48">
    <property type="entry name" value="INOSITOL PHOSPHATASE SIW14"/>
    <property type="match status" value="1"/>
</dbReference>
<dbReference type="EMBL" id="JAVRRJ010000001">
    <property type="protein sequence ID" value="KAK5090735.1"/>
    <property type="molecule type" value="Genomic_DNA"/>
</dbReference>
<comment type="catalytic activity">
    <reaction evidence="6">
        <text>5-diphospho-1D-myo-inositol 1,2,3,4,6-pentakisphosphate + H2O = 1D-myo-inositol hexakisphosphate + phosphate + H(+)</text>
        <dbReference type="Rhea" id="RHEA:22384"/>
        <dbReference type="ChEBI" id="CHEBI:15377"/>
        <dbReference type="ChEBI" id="CHEBI:15378"/>
        <dbReference type="ChEBI" id="CHEBI:43474"/>
        <dbReference type="ChEBI" id="CHEBI:58130"/>
        <dbReference type="ChEBI" id="CHEBI:58628"/>
        <dbReference type="EC" id="3.6.1.52"/>
    </reaction>
    <physiologicalReaction direction="left-to-right" evidence="6">
        <dbReference type="Rhea" id="RHEA:22385"/>
    </physiologicalReaction>
</comment>
<evidence type="ECO:0000256" key="2">
    <source>
        <dbReference type="ARBA" id="ARBA00012527"/>
    </source>
</evidence>
<dbReference type="EC" id="3.6.1.52" evidence="2"/>